<proteinExistence type="inferred from homology"/>
<accession>A0AAV5JZT2</accession>
<dbReference type="PANTHER" id="PTHR33228">
    <property type="entry name" value="PROTEIN GLUTAMINE DUMPER 4-RELATED"/>
    <property type="match status" value="1"/>
</dbReference>
<comment type="subcellular location">
    <subcellularLocation>
        <location evidence="1">Membrane</location>
        <topology evidence="1">Single-pass membrane protein</topology>
    </subcellularLocation>
</comment>
<name>A0AAV5JZT2_9ROSI</name>
<protein>
    <submittedName>
        <fullName evidence="9">Uncharacterized protein</fullName>
    </submittedName>
</protein>
<evidence type="ECO:0000313" key="9">
    <source>
        <dbReference type="EMBL" id="GKV16897.1"/>
    </source>
</evidence>
<keyword evidence="3" id="KW-0813">Transport</keyword>
<evidence type="ECO:0000256" key="6">
    <source>
        <dbReference type="ARBA" id="ARBA00022989"/>
    </source>
</evidence>
<dbReference type="AlphaFoldDB" id="A0AAV5JZT2"/>
<keyword evidence="5" id="KW-0029">Amino-acid transport</keyword>
<evidence type="ECO:0000256" key="3">
    <source>
        <dbReference type="ARBA" id="ARBA00022448"/>
    </source>
</evidence>
<organism evidence="9 10">
    <name type="scientific">Rubroshorea leprosula</name>
    <dbReference type="NCBI Taxonomy" id="152421"/>
    <lineage>
        <taxon>Eukaryota</taxon>
        <taxon>Viridiplantae</taxon>
        <taxon>Streptophyta</taxon>
        <taxon>Embryophyta</taxon>
        <taxon>Tracheophyta</taxon>
        <taxon>Spermatophyta</taxon>
        <taxon>Magnoliopsida</taxon>
        <taxon>eudicotyledons</taxon>
        <taxon>Gunneridae</taxon>
        <taxon>Pentapetalae</taxon>
        <taxon>rosids</taxon>
        <taxon>malvids</taxon>
        <taxon>Malvales</taxon>
        <taxon>Dipterocarpaceae</taxon>
        <taxon>Rubroshorea</taxon>
    </lineage>
</organism>
<keyword evidence="7 8" id="KW-0472">Membrane</keyword>
<keyword evidence="10" id="KW-1185">Reference proteome</keyword>
<dbReference type="EMBL" id="BPVZ01000046">
    <property type="protein sequence ID" value="GKV16897.1"/>
    <property type="molecule type" value="Genomic_DNA"/>
</dbReference>
<evidence type="ECO:0000256" key="1">
    <source>
        <dbReference type="ARBA" id="ARBA00004167"/>
    </source>
</evidence>
<comment type="similarity">
    <text evidence="2">Belongs to the GLUTAMINE DUMPER 1 (TC 9.B.60) family.</text>
</comment>
<evidence type="ECO:0000256" key="7">
    <source>
        <dbReference type="ARBA" id="ARBA00023136"/>
    </source>
</evidence>
<gene>
    <name evidence="9" type="ORF">SLEP1_g27467</name>
</gene>
<dbReference type="Proteomes" id="UP001054252">
    <property type="component" value="Unassembled WGS sequence"/>
</dbReference>
<sequence>MMRHTTNITAVSSAAVGNEFHNWNTPTPYLFGWLAFMLVLIATALVILVCSCKKAPPPNKKDAPKRAHMPLEMEPKIVVIMAGDELPRYLANPAGCVSSTSHADQF</sequence>
<feature type="transmembrane region" description="Helical" evidence="8">
    <location>
        <begin position="30"/>
        <end position="51"/>
    </location>
</feature>
<keyword evidence="6 8" id="KW-1133">Transmembrane helix</keyword>
<keyword evidence="4 8" id="KW-0812">Transmembrane</keyword>
<dbReference type="GO" id="GO:0080143">
    <property type="term" value="P:regulation of amino acid export"/>
    <property type="evidence" value="ECO:0007669"/>
    <property type="project" value="InterPro"/>
</dbReference>
<dbReference type="PANTHER" id="PTHR33228:SF76">
    <property type="entry name" value="PROTEIN GLUTAMINE DUMPER 7"/>
    <property type="match status" value="1"/>
</dbReference>
<dbReference type="InterPro" id="IPR040359">
    <property type="entry name" value="GDU"/>
</dbReference>
<evidence type="ECO:0000256" key="4">
    <source>
        <dbReference type="ARBA" id="ARBA00022692"/>
    </source>
</evidence>
<evidence type="ECO:0000256" key="5">
    <source>
        <dbReference type="ARBA" id="ARBA00022970"/>
    </source>
</evidence>
<reference evidence="9 10" key="1">
    <citation type="journal article" date="2021" name="Commun. Biol.">
        <title>The genome of Shorea leprosula (Dipterocarpaceae) highlights the ecological relevance of drought in aseasonal tropical rainforests.</title>
        <authorList>
            <person name="Ng K.K.S."/>
            <person name="Kobayashi M.J."/>
            <person name="Fawcett J.A."/>
            <person name="Hatakeyama M."/>
            <person name="Paape T."/>
            <person name="Ng C.H."/>
            <person name="Ang C.C."/>
            <person name="Tnah L.H."/>
            <person name="Lee C.T."/>
            <person name="Nishiyama T."/>
            <person name="Sese J."/>
            <person name="O'Brien M.J."/>
            <person name="Copetti D."/>
            <person name="Mohd Noor M.I."/>
            <person name="Ong R.C."/>
            <person name="Putra M."/>
            <person name="Sireger I.Z."/>
            <person name="Indrioko S."/>
            <person name="Kosugi Y."/>
            <person name="Izuno A."/>
            <person name="Isagi Y."/>
            <person name="Lee S.L."/>
            <person name="Shimizu K.K."/>
        </authorList>
    </citation>
    <scope>NUCLEOTIDE SEQUENCE [LARGE SCALE GENOMIC DNA]</scope>
    <source>
        <strain evidence="9">214</strain>
    </source>
</reference>
<evidence type="ECO:0000313" key="10">
    <source>
        <dbReference type="Proteomes" id="UP001054252"/>
    </source>
</evidence>
<evidence type="ECO:0000256" key="2">
    <source>
        <dbReference type="ARBA" id="ARBA00009977"/>
    </source>
</evidence>
<dbReference type="GO" id="GO:0006865">
    <property type="term" value="P:amino acid transport"/>
    <property type="evidence" value="ECO:0007669"/>
    <property type="project" value="UniProtKB-KW"/>
</dbReference>
<comment type="caution">
    <text evidence="9">The sequence shown here is derived from an EMBL/GenBank/DDBJ whole genome shotgun (WGS) entry which is preliminary data.</text>
</comment>
<evidence type="ECO:0000256" key="8">
    <source>
        <dbReference type="SAM" id="Phobius"/>
    </source>
</evidence>
<dbReference type="GO" id="GO:0016020">
    <property type="term" value="C:membrane"/>
    <property type="evidence" value="ECO:0007669"/>
    <property type="project" value="UniProtKB-SubCell"/>
</dbReference>